<sequence>MGSAFGDAGYPRVDKRDEVKSHTVSWQIAAKRGKIKGMRKGLLTSLLVAREELRRSSSIRFIL</sequence>
<dbReference type="Proteomes" id="UP000598032">
    <property type="component" value="Unassembled WGS sequence"/>
</dbReference>
<evidence type="ECO:0008006" key="3">
    <source>
        <dbReference type="Google" id="ProtNLM"/>
    </source>
</evidence>
<accession>A0ABM8NKT9</accession>
<dbReference type="EMBL" id="CAJHCP010000005">
    <property type="protein sequence ID" value="CAD6530706.1"/>
    <property type="molecule type" value="Genomic_DNA"/>
</dbReference>
<keyword evidence="2" id="KW-1185">Reference proteome</keyword>
<comment type="caution">
    <text evidence="1">The sequence shown here is derived from an EMBL/GenBank/DDBJ whole genome shotgun (WGS) entry which is preliminary data.</text>
</comment>
<gene>
    <name evidence="1" type="ORF">LMG28140_02386</name>
</gene>
<reference evidence="1 2" key="1">
    <citation type="submission" date="2020-10" db="EMBL/GenBank/DDBJ databases">
        <authorList>
            <person name="Peeters C."/>
        </authorList>
    </citation>
    <scope>NUCLEOTIDE SEQUENCE [LARGE SCALE GENOMIC DNA]</scope>
    <source>
        <strain evidence="1 2">LMG 28140</strain>
    </source>
</reference>
<evidence type="ECO:0000313" key="1">
    <source>
        <dbReference type="EMBL" id="CAD6530706.1"/>
    </source>
</evidence>
<name>A0ABM8NKT9_9BURK</name>
<evidence type="ECO:0000313" key="2">
    <source>
        <dbReference type="Proteomes" id="UP000598032"/>
    </source>
</evidence>
<organism evidence="1 2">
    <name type="scientific">Paraburkholderia metrosideri</name>
    <dbReference type="NCBI Taxonomy" id="580937"/>
    <lineage>
        <taxon>Bacteria</taxon>
        <taxon>Pseudomonadati</taxon>
        <taxon>Pseudomonadota</taxon>
        <taxon>Betaproteobacteria</taxon>
        <taxon>Burkholderiales</taxon>
        <taxon>Burkholderiaceae</taxon>
        <taxon>Paraburkholderia</taxon>
    </lineage>
</organism>
<proteinExistence type="predicted"/>
<protein>
    <recommendedName>
        <fullName evidence="3">Transposase</fullName>
    </recommendedName>
</protein>